<dbReference type="PANTHER" id="PTHR24171:SF9">
    <property type="entry name" value="ANKYRIN REPEAT DOMAIN-CONTAINING PROTEIN 39"/>
    <property type="match status" value="1"/>
</dbReference>
<dbReference type="PROSITE" id="PS50088">
    <property type="entry name" value="ANK_REPEAT"/>
    <property type="match status" value="4"/>
</dbReference>
<organism evidence="1 2">
    <name type="scientific">Durusdinium trenchii</name>
    <dbReference type="NCBI Taxonomy" id="1381693"/>
    <lineage>
        <taxon>Eukaryota</taxon>
        <taxon>Sar</taxon>
        <taxon>Alveolata</taxon>
        <taxon>Dinophyceae</taxon>
        <taxon>Suessiales</taxon>
        <taxon>Symbiodiniaceae</taxon>
        <taxon>Durusdinium</taxon>
    </lineage>
</organism>
<dbReference type="Pfam" id="PF12796">
    <property type="entry name" value="Ank_2"/>
    <property type="match status" value="1"/>
</dbReference>
<sequence>MSWSVAEPSFSSGSPESCEDGLEEVGEESRGTIGDLAKIPTSDTLVITPEELRDKSKTDGKGPVMHKVVIPPQRRAKDHNRSPSREMSPILRTRRSQIPSRLLSPIALSMPSRASLGAQNRAAPLAARTISPPRESPQKIPSRFEAKDSRARTPPVPDVRDVRDARSPTRMVMRMWSRPSRHSIGSCTTPYATPPVPSRSASQGRLERPEKRERTVKVAVTGRSSQTGPMTQSHPGTDKDDAGRTQLMHAVRAGDLQRVTSLLRAGCWVHDTDSCKCTALMYAATSGHVAIAHCLVEHAANVNAQSHDKWTPLIAAAYNGHVSMADFLVSRGADVEYADERGWTALMHVAFNGRQDIVRCLLQYGARVEREDKEGRTALVYAAFGGHLEIVKCFLAYGRLQSGKWHLGGDGAAQLAMMFAADKGHAHVVQAFLDASLASAPTKRSALELANANGHHQVVQLLQSDQVQEGVAK</sequence>
<dbReference type="PANTHER" id="PTHR24171">
    <property type="entry name" value="ANKYRIN REPEAT DOMAIN-CONTAINING PROTEIN 39-RELATED"/>
    <property type="match status" value="1"/>
</dbReference>
<dbReference type="Pfam" id="PF13637">
    <property type="entry name" value="Ank_4"/>
    <property type="match status" value="1"/>
</dbReference>
<dbReference type="PROSITE" id="PS50297">
    <property type="entry name" value="ANK_REP_REGION"/>
    <property type="match status" value="3"/>
</dbReference>
<dbReference type="EMBL" id="CAXAMM010027668">
    <property type="protein sequence ID" value="CAK9061299.1"/>
    <property type="molecule type" value="Genomic_DNA"/>
</dbReference>
<dbReference type="Gene3D" id="1.25.40.20">
    <property type="entry name" value="Ankyrin repeat-containing domain"/>
    <property type="match status" value="3"/>
</dbReference>
<evidence type="ECO:0000313" key="2">
    <source>
        <dbReference type="Proteomes" id="UP001642464"/>
    </source>
</evidence>
<keyword evidence="2" id="KW-1185">Reference proteome</keyword>
<accession>A0ABP0NFY5</accession>
<dbReference type="SUPFAM" id="SSF48403">
    <property type="entry name" value="Ankyrin repeat"/>
    <property type="match status" value="1"/>
</dbReference>
<gene>
    <name evidence="1" type="ORF">SCF082_LOCUS32130</name>
</gene>
<dbReference type="InterPro" id="IPR002110">
    <property type="entry name" value="Ankyrin_rpt"/>
</dbReference>
<dbReference type="InterPro" id="IPR036770">
    <property type="entry name" value="Ankyrin_rpt-contain_sf"/>
</dbReference>
<dbReference type="SMART" id="SM00248">
    <property type="entry name" value="ANK"/>
    <property type="match status" value="7"/>
</dbReference>
<name>A0ABP0NFY5_9DINO</name>
<protein>
    <submittedName>
        <fullName evidence="1">Ankyrin repeat domain-containing protein 50</fullName>
    </submittedName>
</protein>
<comment type="caution">
    <text evidence="1">The sequence shown here is derived from an EMBL/GenBank/DDBJ whole genome shotgun (WGS) entry which is preliminary data.</text>
</comment>
<proteinExistence type="predicted"/>
<evidence type="ECO:0000313" key="1">
    <source>
        <dbReference type="EMBL" id="CAK9061299.1"/>
    </source>
</evidence>
<reference evidence="1 2" key="1">
    <citation type="submission" date="2024-02" db="EMBL/GenBank/DDBJ databases">
        <authorList>
            <person name="Chen Y."/>
            <person name="Shah S."/>
            <person name="Dougan E. K."/>
            <person name="Thang M."/>
            <person name="Chan C."/>
        </authorList>
    </citation>
    <scope>NUCLEOTIDE SEQUENCE [LARGE SCALE GENOMIC DNA]</scope>
</reference>
<dbReference type="Proteomes" id="UP001642464">
    <property type="component" value="Unassembled WGS sequence"/>
</dbReference>